<reference evidence="1 2" key="1">
    <citation type="submission" date="2019-06" db="EMBL/GenBank/DDBJ databases">
        <title>Whole genome sequencing of XDR Enterobacter.</title>
        <authorList>
            <person name="Gnana Soundari P."/>
            <person name="Vijayakumar R."/>
            <person name="Krishnan P."/>
        </authorList>
    </citation>
    <scope>NUCLEOTIDE SEQUENCE [LARGE SCALE GENOMIC DNA]</scope>
    <source>
        <strain evidence="1 2">C126</strain>
    </source>
</reference>
<dbReference type="Proteomes" id="UP000318237">
    <property type="component" value="Chromosome"/>
</dbReference>
<proteinExistence type="predicted"/>
<protein>
    <submittedName>
        <fullName evidence="1">Uncharacterized protein</fullName>
    </submittedName>
</protein>
<dbReference type="AlphaFoldDB" id="A0A4Y5ZRU6"/>
<evidence type="ECO:0000313" key="1">
    <source>
        <dbReference type="EMBL" id="QDE47666.1"/>
    </source>
</evidence>
<dbReference type="EMBL" id="CP041054">
    <property type="protein sequence ID" value="QDE47666.1"/>
    <property type="molecule type" value="Genomic_DNA"/>
</dbReference>
<sequence length="73" mass="8713">MSRLIPENPYTSAGWHSRQNQGREVAIWHYQRGNIIPFNKPLKNQVVKLKTFCTMQQLAYYNSAYIMRRAKIR</sequence>
<name>A0A4Y5ZRU6_9ENTR</name>
<evidence type="ECO:0000313" key="2">
    <source>
        <dbReference type="Proteomes" id="UP000318237"/>
    </source>
</evidence>
<accession>A0A4Y5ZRU6</accession>
<gene>
    <name evidence="1" type="ORF">EIN43_22160</name>
</gene>
<organism evidence="1 2">
    <name type="scientific">Enterobacter hormaechei</name>
    <dbReference type="NCBI Taxonomy" id="158836"/>
    <lineage>
        <taxon>Bacteria</taxon>
        <taxon>Pseudomonadati</taxon>
        <taxon>Pseudomonadota</taxon>
        <taxon>Gammaproteobacteria</taxon>
        <taxon>Enterobacterales</taxon>
        <taxon>Enterobacteriaceae</taxon>
        <taxon>Enterobacter</taxon>
        <taxon>Enterobacter cloacae complex</taxon>
    </lineage>
</organism>